<evidence type="ECO:0000313" key="2">
    <source>
        <dbReference type="Proteomes" id="UP000799777"/>
    </source>
</evidence>
<dbReference type="AlphaFoldDB" id="A0A9P4H3T7"/>
<dbReference type="Proteomes" id="UP000799777">
    <property type="component" value="Unassembled WGS sequence"/>
</dbReference>
<evidence type="ECO:0000313" key="1">
    <source>
        <dbReference type="EMBL" id="KAF2026929.1"/>
    </source>
</evidence>
<accession>A0A9P4H3T7</accession>
<gene>
    <name evidence="1" type="ORF">EK21DRAFT_115302</name>
</gene>
<sequence length="147" mass="15731">MKTYEPYSSIAYNASSMASKYQKTRTTLAPSNFATTTSEKNKYSTPTPDVITKTAKNEITTINGTPCTTISYYEPICSCTTSTIVPLAFTPASSPDVSVVNGVPCTTTQYYESMCDCITTSNVPLQVVHSTASIATTINGVPCMTSK</sequence>
<organism evidence="1 2">
    <name type="scientific">Setomelanomma holmii</name>
    <dbReference type="NCBI Taxonomy" id="210430"/>
    <lineage>
        <taxon>Eukaryota</taxon>
        <taxon>Fungi</taxon>
        <taxon>Dikarya</taxon>
        <taxon>Ascomycota</taxon>
        <taxon>Pezizomycotina</taxon>
        <taxon>Dothideomycetes</taxon>
        <taxon>Pleosporomycetidae</taxon>
        <taxon>Pleosporales</taxon>
        <taxon>Pleosporineae</taxon>
        <taxon>Phaeosphaeriaceae</taxon>
        <taxon>Setomelanomma</taxon>
    </lineage>
</organism>
<proteinExistence type="predicted"/>
<protein>
    <submittedName>
        <fullName evidence="1">Uncharacterized protein</fullName>
    </submittedName>
</protein>
<dbReference type="OrthoDB" id="10264374at2759"/>
<dbReference type="EMBL" id="ML978234">
    <property type="protein sequence ID" value="KAF2026929.1"/>
    <property type="molecule type" value="Genomic_DNA"/>
</dbReference>
<name>A0A9P4H3T7_9PLEO</name>
<comment type="caution">
    <text evidence="1">The sequence shown here is derived from an EMBL/GenBank/DDBJ whole genome shotgun (WGS) entry which is preliminary data.</text>
</comment>
<keyword evidence="2" id="KW-1185">Reference proteome</keyword>
<reference evidence="1" key="1">
    <citation type="journal article" date="2020" name="Stud. Mycol.">
        <title>101 Dothideomycetes genomes: a test case for predicting lifestyles and emergence of pathogens.</title>
        <authorList>
            <person name="Haridas S."/>
            <person name="Albert R."/>
            <person name="Binder M."/>
            <person name="Bloem J."/>
            <person name="Labutti K."/>
            <person name="Salamov A."/>
            <person name="Andreopoulos B."/>
            <person name="Baker S."/>
            <person name="Barry K."/>
            <person name="Bills G."/>
            <person name="Bluhm B."/>
            <person name="Cannon C."/>
            <person name="Castanera R."/>
            <person name="Culley D."/>
            <person name="Daum C."/>
            <person name="Ezra D."/>
            <person name="Gonzalez J."/>
            <person name="Henrissat B."/>
            <person name="Kuo A."/>
            <person name="Liang C."/>
            <person name="Lipzen A."/>
            <person name="Lutzoni F."/>
            <person name="Magnuson J."/>
            <person name="Mondo S."/>
            <person name="Nolan M."/>
            <person name="Ohm R."/>
            <person name="Pangilinan J."/>
            <person name="Park H.-J."/>
            <person name="Ramirez L."/>
            <person name="Alfaro M."/>
            <person name="Sun H."/>
            <person name="Tritt A."/>
            <person name="Yoshinaga Y."/>
            <person name="Zwiers L.-H."/>
            <person name="Turgeon B."/>
            <person name="Goodwin S."/>
            <person name="Spatafora J."/>
            <person name="Crous P."/>
            <person name="Grigoriev I."/>
        </authorList>
    </citation>
    <scope>NUCLEOTIDE SEQUENCE</scope>
    <source>
        <strain evidence="1">CBS 110217</strain>
    </source>
</reference>